<dbReference type="Proteomes" id="UP000234166">
    <property type="component" value="Unassembled WGS sequence"/>
</dbReference>
<proteinExistence type="predicted"/>
<dbReference type="Proteomes" id="UP000234181">
    <property type="component" value="Unassembled WGS sequence"/>
</dbReference>
<dbReference type="EMBL" id="OCYT01000086">
    <property type="protein sequence ID" value="SON79402.1"/>
    <property type="molecule type" value="Genomic_DNA"/>
</dbReference>
<dbReference type="EMBL" id="OCYS01000079">
    <property type="protein sequence ID" value="SON86369.1"/>
    <property type="molecule type" value="Genomic_DNA"/>
</dbReference>
<protein>
    <submittedName>
        <fullName evidence="2">Uncharacterized protein</fullName>
    </submittedName>
</protein>
<evidence type="ECO:0000313" key="4">
    <source>
        <dbReference type="Proteomes" id="UP000234181"/>
    </source>
</evidence>
<sequence>MQALQMSMSKDAVAGAQGGSLESIRWLERMLDMTGPANYCSCHERREGRFLAKWGTPAMTCARADAGVGRPCGRRAPAVW</sequence>
<evidence type="ECO:0000313" key="3">
    <source>
        <dbReference type="Proteomes" id="UP000234166"/>
    </source>
</evidence>
<accession>A0AB38DXV6</accession>
<evidence type="ECO:0000313" key="1">
    <source>
        <dbReference type="EMBL" id="SON79402.1"/>
    </source>
</evidence>
<name>A0AB38DXV6_XANCH</name>
<gene>
    <name evidence="1" type="ORF">XAP6984_310052</name>
    <name evidence="2" type="ORF">XAP7430_260050</name>
</gene>
<comment type="caution">
    <text evidence="2">The sequence shown here is derived from an EMBL/GenBank/DDBJ whole genome shotgun (WGS) entry which is preliminary data.</text>
</comment>
<organism evidence="2 3">
    <name type="scientific">Xanthomonas campestris pv. phaseoli</name>
    <dbReference type="NCBI Taxonomy" id="317013"/>
    <lineage>
        <taxon>Bacteria</taxon>
        <taxon>Pseudomonadati</taxon>
        <taxon>Pseudomonadota</taxon>
        <taxon>Gammaproteobacteria</taxon>
        <taxon>Lysobacterales</taxon>
        <taxon>Lysobacteraceae</taxon>
        <taxon>Xanthomonas</taxon>
    </lineage>
</organism>
<keyword evidence="4" id="KW-1185">Reference proteome</keyword>
<evidence type="ECO:0000313" key="2">
    <source>
        <dbReference type="EMBL" id="SON86369.1"/>
    </source>
</evidence>
<reference evidence="3 4" key="1">
    <citation type="submission" date="2017-10" db="EMBL/GenBank/DDBJ databases">
        <authorList>
            <person name="Regsiter A."/>
            <person name="William W."/>
        </authorList>
    </citation>
    <scope>NUCLEOTIDE SEQUENCE [LARGE SCALE GENOMIC DNA]</scope>
    <source>
        <strain evidence="1 4">CFBP6984</strain>
        <strain evidence="2 3">CFBP7430</strain>
    </source>
</reference>
<dbReference type="AlphaFoldDB" id="A0AB38DXV6"/>